<dbReference type="Gramene" id="OMO84809">
    <property type="protein sequence ID" value="OMO84809"/>
    <property type="gene ID" value="CCACVL1_10638"/>
</dbReference>
<dbReference type="EMBL" id="AWWV01009674">
    <property type="protein sequence ID" value="OMO84809.1"/>
    <property type="molecule type" value="Genomic_DNA"/>
</dbReference>
<sequence>MEVTVKSIRVRCRWDDNMPDRGIFFIAPPPTR</sequence>
<accession>A0A1R3IQD6</accession>
<gene>
    <name evidence="1" type="ORF">CCACVL1_10638</name>
</gene>
<dbReference type="Proteomes" id="UP000188268">
    <property type="component" value="Unassembled WGS sequence"/>
</dbReference>
<name>A0A1R3IQD6_COCAP</name>
<comment type="caution">
    <text evidence="1">The sequence shown here is derived from an EMBL/GenBank/DDBJ whole genome shotgun (WGS) entry which is preliminary data.</text>
</comment>
<proteinExistence type="predicted"/>
<keyword evidence="2" id="KW-1185">Reference proteome</keyword>
<evidence type="ECO:0000313" key="1">
    <source>
        <dbReference type="EMBL" id="OMO84809.1"/>
    </source>
</evidence>
<organism evidence="1 2">
    <name type="scientific">Corchorus capsularis</name>
    <name type="common">Jute</name>
    <dbReference type="NCBI Taxonomy" id="210143"/>
    <lineage>
        <taxon>Eukaryota</taxon>
        <taxon>Viridiplantae</taxon>
        <taxon>Streptophyta</taxon>
        <taxon>Embryophyta</taxon>
        <taxon>Tracheophyta</taxon>
        <taxon>Spermatophyta</taxon>
        <taxon>Magnoliopsida</taxon>
        <taxon>eudicotyledons</taxon>
        <taxon>Gunneridae</taxon>
        <taxon>Pentapetalae</taxon>
        <taxon>rosids</taxon>
        <taxon>malvids</taxon>
        <taxon>Malvales</taxon>
        <taxon>Malvaceae</taxon>
        <taxon>Grewioideae</taxon>
        <taxon>Apeibeae</taxon>
        <taxon>Corchorus</taxon>
    </lineage>
</organism>
<protein>
    <submittedName>
        <fullName evidence="1">Uncharacterized protein</fullName>
    </submittedName>
</protein>
<reference evidence="1 2" key="1">
    <citation type="submission" date="2013-09" db="EMBL/GenBank/DDBJ databases">
        <title>Corchorus capsularis genome sequencing.</title>
        <authorList>
            <person name="Alam M."/>
            <person name="Haque M.S."/>
            <person name="Islam M.S."/>
            <person name="Emdad E.M."/>
            <person name="Islam M.M."/>
            <person name="Ahmed B."/>
            <person name="Halim A."/>
            <person name="Hossen Q.M.M."/>
            <person name="Hossain M.Z."/>
            <person name="Ahmed R."/>
            <person name="Khan M.M."/>
            <person name="Islam R."/>
            <person name="Rashid M.M."/>
            <person name="Khan S.A."/>
            <person name="Rahman M.S."/>
            <person name="Alam M."/>
        </authorList>
    </citation>
    <scope>NUCLEOTIDE SEQUENCE [LARGE SCALE GENOMIC DNA]</scope>
    <source>
        <strain evidence="2">cv. CVL-1</strain>
        <tissue evidence="1">Whole seedling</tissue>
    </source>
</reference>
<dbReference type="AlphaFoldDB" id="A0A1R3IQD6"/>
<evidence type="ECO:0000313" key="2">
    <source>
        <dbReference type="Proteomes" id="UP000188268"/>
    </source>
</evidence>